<protein>
    <submittedName>
        <fullName evidence="2">Uncharacterized protein</fullName>
    </submittedName>
</protein>
<evidence type="ECO:0000313" key="3">
    <source>
        <dbReference type="Proteomes" id="UP001597182"/>
    </source>
</evidence>
<dbReference type="EMBL" id="JBHTMB010000333">
    <property type="protein sequence ID" value="MFD1238098.1"/>
    <property type="molecule type" value="Genomic_DNA"/>
</dbReference>
<organism evidence="2 3">
    <name type="scientific">Pseudonocardia benzenivorans</name>
    <dbReference type="NCBI Taxonomy" id="228005"/>
    <lineage>
        <taxon>Bacteria</taxon>
        <taxon>Bacillati</taxon>
        <taxon>Actinomycetota</taxon>
        <taxon>Actinomycetes</taxon>
        <taxon>Pseudonocardiales</taxon>
        <taxon>Pseudonocardiaceae</taxon>
        <taxon>Pseudonocardia</taxon>
    </lineage>
</organism>
<evidence type="ECO:0000256" key="1">
    <source>
        <dbReference type="SAM" id="MobiDB-lite"/>
    </source>
</evidence>
<keyword evidence="3" id="KW-1185">Reference proteome</keyword>
<gene>
    <name evidence="2" type="ORF">ACFQ34_32875</name>
</gene>
<comment type="caution">
    <text evidence="2">The sequence shown here is derived from an EMBL/GenBank/DDBJ whole genome shotgun (WGS) entry which is preliminary data.</text>
</comment>
<dbReference type="RefSeq" id="WP_346092944.1">
    <property type="nucleotide sequence ID" value="NZ_BAABKS010000066.1"/>
</dbReference>
<name>A0ABW3VSV0_9PSEU</name>
<proteinExistence type="predicted"/>
<dbReference type="Proteomes" id="UP001597182">
    <property type="component" value="Unassembled WGS sequence"/>
</dbReference>
<feature type="region of interest" description="Disordered" evidence="1">
    <location>
        <begin position="69"/>
        <end position="95"/>
    </location>
</feature>
<accession>A0ABW3VSV0</accession>
<reference evidence="3" key="1">
    <citation type="journal article" date="2019" name="Int. J. Syst. Evol. Microbiol.">
        <title>The Global Catalogue of Microorganisms (GCM) 10K type strain sequencing project: providing services to taxonomists for standard genome sequencing and annotation.</title>
        <authorList>
            <consortium name="The Broad Institute Genomics Platform"/>
            <consortium name="The Broad Institute Genome Sequencing Center for Infectious Disease"/>
            <person name="Wu L."/>
            <person name="Ma J."/>
        </authorList>
    </citation>
    <scope>NUCLEOTIDE SEQUENCE [LARGE SCALE GENOMIC DNA]</scope>
    <source>
        <strain evidence="3">CCUG 49018</strain>
    </source>
</reference>
<evidence type="ECO:0000313" key="2">
    <source>
        <dbReference type="EMBL" id="MFD1238098.1"/>
    </source>
</evidence>
<sequence length="95" mass="10727">MNVHRLDAMHRVQLDSIDYDNAWTPDGLTFEVIRQLQHDAYAELARERGAEPTAWHFMSDHERAEIRPRRLRPVPTPAAPSRTVLDASPAGGEAA</sequence>